<keyword evidence="4 6" id="KW-1133">Transmembrane helix</keyword>
<keyword evidence="11" id="KW-1185">Reference proteome</keyword>
<organism evidence="10 11">
    <name type="scientific">Motilimonas cestriensis</name>
    <dbReference type="NCBI Taxonomy" id="2742685"/>
    <lineage>
        <taxon>Bacteria</taxon>
        <taxon>Pseudomonadati</taxon>
        <taxon>Pseudomonadota</taxon>
        <taxon>Gammaproteobacteria</taxon>
        <taxon>Alteromonadales</taxon>
        <taxon>Alteromonadales genera incertae sedis</taxon>
        <taxon>Motilimonas</taxon>
    </lineage>
</organism>
<dbReference type="InterPro" id="IPR036866">
    <property type="entry name" value="RibonucZ/Hydroxyglut_hydro"/>
</dbReference>
<feature type="domain" description="DUF4131" evidence="9">
    <location>
        <begin position="28"/>
        <end position="167"/>
    </location>
</feature>
<dbReference type="Pfam" id="PF00753">
    <property type="entry name" value="Lactamase_B"/>
    <property type="match status" value="1"/>
</dbReference>
<dbReference type="NCBIfam" id="TIGR00361">
    <property type="entry name" value="ComEC_Rec2"/>
    <property type="match status" value="1"/>
</dbReference>
<feature type="domain" description="ComEC/Rec2-related protein" evidence="8">
    <location>
        <begin position="202"/>
        <end position="471"/>
    </location>
</feature>
<feature type="transmembrane region" description="Helical" evidence="6">
    <location>
        <begin position="480"/>
        <end position="500"/>
    </location>
</feature>
<name>A0ABS8W5C6_9GAMM</name>
<protein>
    <submittedName>
        <fullName evidence="10">DNA internalization-related competence protein ComEC/Rec2</fullName>
    </submittedName>
</protein>
<evidence type="ECO:0000256" key="1">
    <source>
        <dbReference type="ARBA" id="ARBA00004651"/>
    </source>
</evidence>
<evidence type="ECO:0000256" key="4">
    <source>
        <dbReference type="ARBA" id="ARBA00022989"/>
    </source>
</evidence>
<dbReference type="Proteomes" id="UP001201273">
    <property type="component" value="Unassembled WGS sequence"/>
</dbReference>
<dbReference type="SUPFAM" id="SSF56281">
    <property type="entry name" value="Metallo-hydrolase/oxidoreductase"/>
    <property type="match status" value="1"/>
</dbReference>
<feature type="transmembrane region" description="Helical" evidence="6">
    <location>
        <begin position="332"/>
        <end position="349"/>
    </location>
</feature>
<dbReference type="InterPro" id="IPR052159">
    <property type="entry name" value="Competence_DNA_uptake"/>
</dbReference>
<evidence type="ECO:0000256" key="6">
    <source>
        <dbReference type="SAM" id="Phobius"/>
    </source>
</evidence>
<dbReference type="EMBL" id="JAIMJA010000001">
    <property type="protein sequence ID" value="MCE2593292.1"/>
    <property type="molecule type" value="Genomic_DNA"/>
</dbReference>
<accession>A0ABS8W5C6</accession>
<evidence type="ECO:0000256" key="2">
    <source>
        <dbReference type="ARBA" id="ARBA00022475"/>
    </source>
</evidence>
<dbReference type="InterPro" id="IPR004477">
    <property type="entry name" value="ComEC_N"/>
</dbReference>
<sequence length="765" mass="85341">MRRWYFCFVVGITFGLFLPQLLTLQQCILSVILAALFLAKQKMRALSGFPLALVWFSCIAHWHLNWLPNELNSGAEHTIVVRINSLNSSPMPNFYQADLIAIDDYQPLFAKKVRLSWYRANLVFNAGQIVKFKAKIKPVWGRANVASFNQQSYLFSQHVGYQVSVKSFLGVINDELSWRAQLYEHVRALTQGMSEQGLLLALVFADKTGLDSDLKQQVQEMGLAHLLVISGLHIMLVAGACSGLVYLILSGFSSVFAIPIKLASWAMMSGVVGAFTYAWLAGFSLPTQRALLMFSITAFALLFHRKITSVDTLLLVLFCLLLWDPLAVLSVSLWLSFSAVIGIFLIIKLGQKKAASGRRWLLDLLYFQLLLWLLLMPVQIFYFSGISALSPVYNLVFIPIVSILVLPSCLLLTALLLFAPSFGLWLLPWVDQMLVWLVYALSYLPTAWLELNTQSVNWIIFSLMIGLLLAWGLKVKSSGGFRFAAMILAAICLVVGRSWLIPNKPDWQVVVFDVGQGLSVLMQSQQEYLLFDTGFASSTGFSMAKSVILPYFKANNISELRHFIVSHKDNDHAGGWQDIVANLTITRYWHSQPQSPFQYCQQGQLISLGAFTGRFFTQRGKAVGRSRNNNSCVLHLTNGDFSILIPGDIEARAEAQLIARAGQEIKADVVIAAHHGSKTSSSAAFIDAAAPTWVIYSAGRFNPWGFPHNEVVQRYIKAGSRAANTAKQGMLEIAPQGESWEIKGFRDVISPYWYHSALLPFVPRG</sequence>
<keyword evidence="3 6" id="KW-0812">Transmembrane</keyword>
<comment type="caution">
    <text evidence="10">The sequence shown here is derived from an EMBL/GenBank/DDBJ whole genome shotgun (WGS) entry which is preliminary data.</text>
</comment>
<feature type="transmembrane region" description="Helical" evidence="6">
    <location>
        <begin position="456"/>
        <end position="473"/>
    </location>
</feature>
<evidence type="ECO:0000259" key="9">
    <source>
        <dbReference type="Pfam" id="PF13567"/>
    </source>
</evidence>
<feature type="transmembrane region" description="Helical" evidence="6">
    <location>
        <begin position="425"/>
        <end position="444"/>
    </location>
</feature>
<feature type="domain" description="Metallo-beta-lactamase" evidence="7">
    <location>
        <begin position="513"/>
        <end position="690"/>
    </location>
</feature>
<dbReference type="NCBIfam" id="TIGR00360">
    <property type="entry name" value="ComEC_N-term"/>
    <property type="match status" value="1"/>
</dbReference>
<dbReference type="Pfam" id="PF03772">
    <property type="entry name" value="Competence"/>
    <property type="match status" value="1"/>
</dbReference>
<evidence type="ECO:0000259" key="7">
    <source>
        <dbReference type="Pfam" id="PF00753"/>
    </source>
</evidence>
<reference evidence="10 11" key="1">
    <citation type="journal article" date="2022" name="Environ. Microbiol. Rep.">
        <title>Eco-phylogenetic analyses reveal divergent evolution of vitamin B12 metabolism in the marine bacterial family 'Psychromonadaceae'.</title>
        <authorList>
            <person name="Jin X."/>
            <person name="Yang Y."/>
            <person name="Cao H."/>
            <person name="Gao B."/>
            <person name="Zhao Z."/>
        </authorList>
    </citation>
    <scope>NUCLEOTIDE SEQUENCE [LARGE SCALE GENOMIC DNA]</scope>
    <source>
        <strain evidence="10 11">MKS20</strain>
    </source>
</reference>
<keyword evidence="2" id="KW-1003">Cell membrane</keyword>
<dbReference type="InterPro" id="IPR035681">
    <property type="entry name" value="ComA-like_MBL"/>
</dbReference>
<evidence type="ECO:0000313" key="10">
    <source>
        <dbReference type="EMBL" id="MCE2593292.1"/>
    </source>
</evidence>
<evidence type="ECO:0000256" key="3">
    <source>
        <dbReference type="ARBA" id="ARBA00022692"/>
    </source>
</evidence>
<proteinExistence type="predicted"/>
<dbReference type="Gene3D" id="3.60.15.10">
    <property type="entry name" value="Ribonuclease Z/Hydroxyacylglutathione hydrolase-like"/>
    <property type="match status" value="1"/>
</dbReference>
<comment type="subcellular location">
    <subcellularLocation>
        <location evidence="1">Cell membrane</location>
        <topology evidence="1">Multi-pass membrane protein</topology>
    </subcellularLocation>
</comment>
<dbReference type="Pfam" id="PF13567">
    <property type="entry name" value="DUF4131"/>
    <property type="match status" value="1"/>
</dbReference>
<feature type="transmembrane region" description="Helical" evidence="6">
    <location>
        <begin position="361"/>
        <end position="383"/>
    </location>
</feature>
<feature type="transmembrane region" description="Helical" evidence="6">
    <location>
        <begin position="223"/>
        <end position="250"/>
    </location>
</feature>
<dbReference type="InterPro" id="IPR001279">
    <property type="entry name" value="Metallo-B-lactamas"/>
</dbReference>
<feature type="transmembrane region" description="Helical" evidence="6">
    <location>
        <begin position="395"/>
        <end position="418"/>
    </location>
</feature>
<evidence type="ECO:0000313" key="11">
    <source>
        <dbReference type="Proteomes" id="UP001201273"/>
    </source>
</evidence>
<dbReference type="InterPro" id="IPR004797">
    <property type="entry name" value="Competence_ComEC/Rec2"/>
</dbReference>
<keyword evidence="5 6" id="KW-0472">Membrane</keyword>
<dbReference type="InterPro" id="IPR025405">
    <property type="entry name" value="DUF4131"/>
</dbReference>
<evidence type="ECO:0000256" key="5">
    <source>
        <dbReference type="ARBA" id="ARBA00023136"/>
    </source>
</evidence>
<evidence type="ECO:0000259" key="8">
    <source>
        <dbReference type="Pfam" id="PF03772"/>
    </source>
</evidence>
<feature type="transmembrane region" description="Helical" evidence="6">
    <location>
        <begin position="286"/>
        <end position="303"/>
    </location>
</feature>
<gene>
    <name evidence="10" type="ORF">K6Y31_00455</name>
</gene>
<dbReference type="CDD" id="cd07731">
    <property type="entry name" value="ComA-like_MBL-fold"/>
    <property type="match status" value="1"/>
</dbReference>
<dbReference type="RefSeq" id="WP_233050911.1">
    <property type="nucleotide sequence ID" value="NZ_JAIMJA010000001.1"/>
</dbReference>
<feature type="transmembrane region" description="Helical" evidence="6">
    <location>
        <begin position="262"/>
        <end position="280"/>
    </location>
</feature>
<dbReference type="PANTHER" id="PTHR30619:SF1">
    <property type="entry name" value="RECOMBINATION PROTEIN 2"/>
    <property type="match status" value="1"/>
</dbReference>
<dbReference type="PANTHER" id="PTHR30619">
    <property type="entry name" value="DNA INTERNALIZATION/COMPETENCE PROTEIN COMEC/REC2"/>
    <property type="match status" value="1"/>
</dbReference>
<feature type="transmembrane region" description="Helical" evidence="6">
    <location>
        <begin position="12"/>
        <end position="38"/>
    </location>
</feature>